<feature type="domain" description="Helicase C-terminal" evidence="16">
    <location>
        <begin position="756"/>
        <end position="917"/>
    </location>
</feature>
<feature type="compositionally biased region" description="Basic and acidic residues" evidence="13">
    <location>
        <begin position="35"/>
        <end position="46"/>
    </location>
</feature>
<dbReference type="InterPro" id="IPR056302">
    <property type="entry name" value="CHD1-2/Hrp3_HTH"/>
</dbReference>
<keyword evidence="10" id="KW-0238">DNA-binding</keyword>
<feature type="region of interest" description="Disordered" evidence="13">
    <location>
        <begin position="1005"/>
        <end position="1025"/>
    </location>
</feature>
<feature type="region of interest" description="Disordered" evidence="13">
    <location>
        <begin position="1300"/>
        <end position="1372"/>
    </location>
</feature>
<dbReference type="Pfam" id="PF00385">
    <property type="entry name" value="Chromo"/>
    <property type="match status" value="2"/>
</dbReference>
<dbReference type="Pfam" id="PF23588">
    <property type="entry name" value="HTH_CHD1_Hrp3"/>
    <property type="match status" value="1"/>
</dbReference>
<dbReference type="Gene3D" id="3.40.50.300">
    <property type="entry name" value="P-loop containing nucleotide triphosphate hydrolases"/>
    <property type="match status" value="1"/>
</dbReference>
<feature type="region of interest" description="Disordered" evidence="13">
    <location>
        <begin position="1259"/>
        <end position="1278"/>
    </location>
</feature>
<feature type="compositionally biased region" description="Basic and acidic residues" evidence="13">
    <location>
        <begin position="1563"/>
        <end position="1587"/>
    </location>
</feature>
<dbReference type="GO" id="GO:0034728">
    <property type="term" value="P:nucleosome organization"/>
    <property type="evidence" value="ECO:0007669"/>
    <property type="project" value="TreeGrafter"/>
</dbReference>
<dbReference type="SMART" id="SM01176">
    <property type="entry name" value="DUF4208"/>
    <property type="match status" value="1"/>
</dbReference>
<dbReference type="Gene3D" id="1.10.10.60">
    <property type="entry name" value="Homeodomain-like"/>
    <property type="match status" value="1"/>
</dbReference>
<feature type="compositionally biased region" description="Basic and acidic residues" evidence="13">
    <location>
        <begin position="1474"/>
        <end position="1492"/>
    </location>
</feature>
<dbReference type="GO" id="GO:0005634">
    <property type="term" value="C:nucleus"/>
    <property type="evidence" value="ECO:0007669"/>
    <property type="project" value="UniProtKB-SubCell"/>
</dbReference>
<reference evidence="17" key="1">
    <citation type="submission" date="2020-12" db="EMBL/GenBank/DDBJ databases">
        <title>Metabolic potential, ecology and presence of endohyphal bacteria is reflected in genomic diversity of Mucoromycotina.</title>
        <authorList>
            <person name="Muszewska A."/>
            <person name="Okrasinska A."/>
            <person name="Steczkiewicz K."/>
            <person name="Drgas O."/>
            <person name="Orlowska M."/>
            <person name="Perlinska-Lenart U."/>
            <person name="Aleksandrzak-Piekarczyk T."/>
            <person name="Szatraj K."/>
            <person name="Zielenkiewicz U."/>
            <person name="Pilsyk S."/>
            <person name="Malc E."/>
            <person name="Mieczkowski P."/>
            <person name="Kruszewska J.S."/>
            <person name="Biernat P."/>
            <person name="Pawlowska J."/>
        </authorList>
    </citation>
    <scope>NUCLEOTIDE SEQUENCE</scope>
    <source>
        <strain evidence="17">WA0000067209</strain>
    </source>
</reference>
<protein>
    <submittedName>
        <fullName evidence="17">Uncharacterized protein</fullName>
    </submittedName>
</protein>
<keyword evidence="9" id="KW-0175">Coiled coil</keyword>
<feature type="compositionally biased region" description="Low complexity" evidence="13">
    <location>
        <begin position="1330"/>
        <end position="1359"/>
    </location>
</feature>
<comment type="caution">
    <text evidence="17">The sequence shown here is derived from an EMBL/GenBank/DDBJ whole genome shotgun (WGS) entry which is preliminary data.</text>
</comment>
<feature type="region of interest" description="Disordered" evidence="13">
    <location>
        <begin position="1"/>
        <end position="201"/>
    </location>
</feature>
<dbReference type="GO" id="GO:0004386">
    <property type="term" value="F:helicase activity"/>
    <property type="evidence" value="ECO:0007669"/>
    <property type="project" value="UniProtKB-KW"/>
</dbReference>
<dbReference type="InterPro" id="IPR014001">
    <property type="entry name" value="Helicase_ATP-bd"/>
</dbReference>
<feature type="compositionally biased region" description="Polar residues" evidence="13">
    <location>
        <begin position="1316"/>
        <end position="1325"/>
    </location>
</feature>
<feature type="compositionally biased region" description="Basic residues" evidence="13">
    <location>
        <begin position="1306"/>
        <end position="1315"/>
    </location>
</feature>
<evidence type="ECO:0000259" key="16">
    <source>
        <dbReference type="PROSITE" id="PS51194"/>
    </source>
</evidence>
<dbReference type="Gene3D" id="3.40.50.10810">
    <property type="entry name" value="Tandem AAA-ATPase domain"/>
    <property type="match status" value="1"/>
</dbReference>
<keyword evidence="12" id="KW-0539">Nucleus</keyword>
<dbReference type="InterPro" id="IPR016197">
    <property type="entry name" value="Chromo-like_dom_sf"/>
</dbReference>
<dbReference type="GO" id="GO:0042393">
    <property type="term" value="F:histone binding"/>
    <property type="evidence" value="ECO:0007669"/>
    <property type="project" value="TreeGrafter"/>
</dbReference>
<dbReference type="OrthoDB" id="5857104at2759"/>
<evidence type="ECO:0000259" key="14">
    <source>
        <dbReference type="PROSITE" id="PS50013"/>
    </source>
</evidence>
<evidence type="ECO:0000259" key="15">
    <source>
        <dbReference type="PROSITE" id="PS51192"/>
    </source>
</evidence>
<dbReference type="Gene3D" id="6.10.140.1440">
    <property type="match status" value="1"/>
</dbReference>
<evidence type="ECO:0000256" key="9">
    <source>
        <dbReference type="ARBA" id="ARBA00023054"/>
    </source>
</evidence>
<keyword evidence="5" id="KW-0378">Hydrolase</keyword>
<dbReference type="SUPFAM" id="SSF54160">
    <property type="entry name" value="Chromo domain-like"/>
    <property type="match status" value="2"/>
</dbReference>
<dbReference type="SUPFAM" id="SSF52540">
    <property type="entry name" value="P-loop containing nucleoside triphosphate hydrolases"/>
    <property type="match status" value="2"/>
</dbReference>
<dbReference type="PANTHER" id="PTHR45623:SF14">
    <property type="entry name" value="CHROMODOMAIN-HELICASE-DNA-BINDING PROTEIN 1"/>
    <property type="match status" value="1"/>
</dbReference>
<feature type="compositionally biased region" description="Polar residues" evidence="13">
    <location>
        <begin position="174"/>
        <end position="183"/>
    </location>
</feature>
<dbReference type="GO" id="GO:0140658">
    <property type="term" value="F:ATP-dependent chromatin remodeler activity"/>
    <property type="evidence" value="ECO:0007669"/>
    <property type="project" value="TreeGrafter"/>
</dbReference>
<keyword evidence="11" id="KW-0804">Transcription</keyword>
<dbReference type="InterPro" id="IPR023780">
    <property type="entry name" value="Chromo_domain"/>
</dbReference>
<evidence type="ECO:0000313" key="17">
    <source>
        <dbReference type="EMBL" id="KAG2185805.1"/>
    </source>
</evidence>
<dbReference type="PANTHER" id="PTHR45623">
    <property type="entry name" value="CHROMODOMAIN-HELICASE-DNA-BINDING PROTEIN 3-RELATED-RELATED"/>
    <property type="match status" value="1"/>
</dbReference>
<dbReference type="SMART" id="SM00490">
    <property type="entry name" value="HELICc"/>
    <property type="match status" value="1"/>
</dbReference>
<dbReference type="InterPro" id="IPR023779">
    <property type="entry name" value="Chromodomain_CS"/>
</dbReference>
<gene>
    <name evidence="17" type="ORF">INT43_002242</name>
</gene>
<dbReference type="GO" id="GO:0003677">
    <property type="term" value="F:DNA binding"/>
    <property type="evidence" value="ECO:0007669"/>
    <property type="project" value="UniProtKB-KW"/>
</dbReference>
<evidence type="ECO:0000256" key="5">
    <source>
        <dbReference type="ARBA" id="ARBA00022801"/>
    </source>
</evidence>
<name>A0A8H7Q5R1_MORIS</name>
<dbReference type="CDD" id="cd18793">
    <property type="entry name" value="SF2_C_SNF"/>
    <property type="match status" value="1"/>
</dbReference>
<feature type="region of interest" description="Disordered" evidence="13">
    <location>
        <begin position="1042"/>
        <end position="1078"/>
    </location>
</feature>
<keyword evidence="3" id="KW-0677">Repeat</keyword>
<feature type="compositionally biased region" description="Polar residues" evidence="13">
    <location>
        <begin position="78"/>
        <end position="93"/>
    </location>
</feature>
<keyword evidence="18" id="KW-1185">Reference proteome</keyword>
<dbReference type="GO" id="GO:0005524">
    <property type="term" value="F:ATP binding"/>
    <property type="evidence" value="ECO:0007669"/>
    <property type="project" value="UniProtKB-KW"/>
</dbReference>
<dbReference type="Pfam" id="PF00271">
    <property type="entry name" value="Helicase_C"/>
    <property type="match status" value="1"/>
</dbReference>
<dbReference type="Gene3D" id="2.40.50.40">
    <property type="match status" value="2"/>
</dbReference>
<dbReference type="GO" id="GO:0016887">
    <property type="term" value="F:ATP hydrolysis activity"/>
    <property type="evidence" value="ECO:0007669"/>
    <property type="project" value="TreeGrafter"/>
</dbReference>
<sequence>MYTEESDQYLSSDSLSDVEKDLRSPQNGWETPSDADGRTGHSEAPRKGRRRIVAVSDDEDEENEDYSEDQSGDDDRLSPQTRNGRSSLSQSQKAEYLDPDLYCLRRSGRTNARSRQPIKAASKSLYAENSSVDEESDSYVSPTSRRRVKHEMSSDDEALASETSDEEEESDDSFGSSKPVKQSSKARPRAKASRQSSDFEDWEAWSGPRYSTRERKIKSYNEDLMDSGPSDLDMQLEATTPIPETEEGETIESIHDHRRVEGSEDDAHDRPEHNIEYLIKWKGRSHLHDTWERFSQLNEFKGFRKVENYIKSNVYEVTRFRRHPDTTKEEIEQHDINIERHRAELEEWKTVERVIGMRDGMMVDQRGYPITEYLCKWKGLRYDNCTWESAELIVNSFQAEIDDYLDRDANLKIPARSALITRSRPAFKKMQEQPSYIKGGELRDYQLLGVNWMAHLWSRNENGILADEMGLGKTVQTISFLNYMYHEQKVYGPFLIVVPLSTSENWMQEFKQWAPEMNVICYIGNRQSREMIRAHEFYQQDSNSKLKFNVLVTTYELVLKDRAELGGIKWQYLAVDEAHRLKNSQSQLHEALHGFQTNNRLLITGTPLQNNIKELSSLVNFLMPSLDISEWDVNIDEKDDQERQKEKIAKLHTQLKPYMLRRLKKDVERSLPSKTERILRVELSAMQMHYYKSILTKNFAALTHGNEKQKKQWLNIAMELKKASNHPYLFPDAEPKTDNKVELLKGLVTNSGKMVLLDKLLTRLKSDGHRVLIFSQMVMMLDILSDYMSMRGHPYQRLDGSMRPEVRNKAIEHYNAPDSPDFVFLLSTRAGGMGINLVTADTVIIFDSDWNPQNDLQAMSRAHRIGQTKSVNVYRFVSKGTMEEDMIERAKKKMVLEYLLIKQMDTSGLSLMEKNTISSASNKSSGNGKIGELPFNKDEMSAILKFGAQKMFQDEQNTQKLDDMDLDDILARAEHTETLTNQVGQSLGGEDFLAQFQVADYGGTDDISWDDIIPESERPPEPEEEAENLALFDRAAKRKQYNYGEASDDNESVNGEDGTTKKRKVARSGTKKRSSGASNLLTERDLRAIIRGSTKFGDARDRYDDFVADSDLLQKDPPLVMEASDDLYQTCLTAVRDHLKQNRTADEEDLSKPVLTTKHKAILITWRDINSVNAGQVLQRVDDLKVLYTMLKDSQQLSKFRITTTLKPVQNWACQWGYREDSMLLAGIYKHGFGSWTKIQQDETFGLADKFFLMNDDDEASDDKKEKKRAGKAETKAPKAIHLVRRGDYLLKAMVVDQQSKQAAANKRKASHHTKSSPSPGNSTPRPKKTPSSSSLKASPVSASSPVIKSKPVKSSPAAEEGSGYESMDEEKVSVVMKPVKSKLVRLRDQGLQSTGLERSALIKTCISAIGEHISHVAQKQPSSGAREKLTNHMWWYAKRYWPFNKIKHQQLKTIYDKLQVTNSSASPSLASPRPDHKSSRHSSDRNRSSSHRDHKRRHYSDDSEDDRRRSKTSSSHYKRSRRDESTSRERGRSSRRSTSSSRSPSRRKDRSSNRHRRRHRDKSRDRSGSRDTRRRDNTHRDKDRHESRRQRSSSPSRGDSRLRR</sequence>
<keyword evidence="8" id="KW-0805">Transcription regulation</keyword>
<dbReference type="InterPro" id="IPR049730">
    <property type="entry name" value="SNF2/RAD54-like_C"/>
</dbReference>
<proteinExistence type="inferred from homology"/>
<feature type="compositionally biased region" description="Basic and acidic residues" evidence="13">
    <location>
        <begin position="1522"/>
        <end position="1533"/>
    </location>
</feature>
<dbReference type="GO" id="GO:0003682">
    <property type="term" value="F:chromatin binding"/>
    <property type="evidence" value="ECO:0007669"/>
    <property type="project" value="TreeGrafter"/>
</dbReference>
<evidence type="ECO:0000256" key="2">
    <source>
        <dbReference type="ARBA" id="ARBA00007025"/>
    </source>
</evidence>
<dbReference type="FunFam" id="3.40.50.10810:FF:000015">
    <property type="entry name" value="lymphoid-specific helicase isoform X1"/>
    <property type="match status" value="1"/>
</dbReference>
<evidence type="ECO:0000256" key="4">
    <source>
        <dbReference type="ARBA" id="ARBA00022741"/>
    </source>
</evidence>
<evidence type="ECO:0000256" key="3">
    <source>
        <dbReference type="ARBA" id="ARBA00022737"/>
    </source>
</evidence>
<evidence type="ECO:0000256" key="7">
    <source>
        <dbReference type="ARBA" id="ARBA00022840"/>
    </source>
</evidence>
<keyword evidence="6" id="KW-0347">Helicase</keyword>
<feature type="compositionally biased region" description="Basic residues" evidence="13">
    <location>
        <begin position="1545"/>
        <end position="1562"/>
    </location>
</feature>
<dbReference type="SMART" id="SM00487">
    <property type="entry name" value="DEXDc"/>
    <property type="match status" value="1"/>
</dbReference>
<feature type="compositionally biased region" description="Acidic residues" evidence="13">
    <location>
        <begin position="56"/>
        <end position="72"/>
    </location>
</feature>
<feature type="compositionally biased region" description="Acidic residues" evidence="13">
    <location>
        <begin position="154"/>
        <end position="172"/>
    </location>
</feature>
<dbReference type="InterPro" id="IPR025260">
    <property type="entry name" value="CHD1-like_C"/>
</dbReference>
<comment type="subcellular location">
    <subcellularLocation>
        <location evidence="1">Nucleus</location>
    </subcellularLocation>
</comment>
<feature type="compositionally biased region" description="Basic and acidic residues" evidence="13">
    <location>
        <begin position="1500"/>
        <end position="1509"/>
    </location>
</feature>
<dbReference type="GO" id="GO:0000785">
    <property type="term" value="C:chromatin"/>
    <property type="evidence" value="ECO:0007669"/>
    <property type="project" value="TreeGrafter"/>
</dbReference>
<feature type="region of interest" description="Disordered" evidence="13">
    <location>
        <begin position="1464"/>
        <end position="1605"/>
    </location>
</feature>
<dbReference type="PROSITE" id="PS00598">
    <property type="entry name" value="CHROMO_1"/>
    <property type="match status" value="1"/>
</dbReference>
<feature type="domain" description="Chromo" evidence="14">
    <location>
        <begin position="249"/>
        <end position="321"/>
    </location>
</feature>
<dbReference type="PROSITE" id="PS50013">
    <property type="entry name" value="CHROMO_2"/>
    <property type="match status" value="2"/>
</dbReference>
<dbReference type="SMART" id="SM00298">
    <property type="entry name" value="CHROMO"/>
    <property type="match status" value="2"/>
</dbReference>
<dbReference type="InterPro" id="IPR038718">
    <property type="entry name" value="SNF2-like_sf"/>
</dbReference>
<evidence type="ECO:0000256" key="1">
    <source>
        <dbReference type="ARBA" id="ARBA00004123"/>
    </source>
</evidence>
<dbReference type="CDD" id="cd18659">
    <property type="entry name" value="CD2_tandem"/>
    <property type="match status" value="1"/>
</dbReference>
<evidence type="ECO:0000256" key="13">
    <source>
        <dbReference type="SAM" id="MobiDB-lite"/>
    </source>
</evidence>
<dbReference type="InterPro" id="IPR000330">
    <property type="entry name" value="SNF2_N"/>
</dbReference>
<evidence type="ECO:0000256" key="11">
    <source>
        <dbReference type="ARBA" id="ARBA00023163"/>
    </source>
</evidence>
<dbReference type="EMBL" id="JAEPQZ010000001">
    <property type="protein sequence ID" value="KAG2185805.1"/>
    <property type="molecule type" value="Genomic_DNA"/>
</dbReference>
<dbReference type="InterPro" id="IPR001650">
    <property type="entry name" value="Helicase_C-like"/>
</dbReference>
<feature type="compositionally biased region" description="Basic residues" evidence="13">
    <location>
        <begin position="1061"/>
        <end position="1074"/>
    </location>
</feature>
<keyword evidence="7" id="KW-0067">ATP-binding</keyword>
<dbReference type="Proteomes" id="UP000654370">
    <property type="component" value="Unassembled WGS sequence"/>
</dbReference>
<accession>A0A8H7Q5R1</accession>
<evidence type="ECO:0000313" key="18">
    <source>
        <dbReference type="Proteomes" id="UP000654370"/>
    </source>
</evidence>
<evidence type="ECO:0000256" key="6">
    <source>
        <dbReference type="ARBA" id="ARBA00022806"/>
    </source>
</evidence>
<keyword evidence="4" id="KW-0547">Nucleotide-binding</keyword>
<dbReference type="InterPro" id="IPR027417">
    <property type="entry name" value="P-loop_NTPase"/>
</dbReference>
<evidence type="ECO:0000256" key="8">
    <source>
        <dbReference type="ARBA" id="ARBA00023015"/>
    </source>
</evidence>
<comment type="similarity">
    <text evidence="2">Belongs to the SNF2/RAD54 helicase family.</text>
</comment>
<dbReference type="PROSITE" id="PS51192">
    <property type="entry name" value="HELICASE_ATP_BIND_1"/>
    <property type="match status" value="1"/>
</dbReference>
<evidence type="ECO:0000256" key="10">
    <source>
        <dbReference type="ARBA" id="ARBA00023125"/>
    </source>
</evidence>
<organism evidence="17 18">
    <name type="scientific">Mortierella isabellina</name>
    <name type="common">Filamentous fungus</name>
    <name type="synonym">Umbelopsis isabellina</name>
    <dbReference type="NCBI Taxonomy" id="91625"/>
    <lineage>
        <taxon>Eukaryota</taxon>
        <taxon>Fungi</taxon>
        <taxon>Fungi incertae sedis</taxon>
        <taxon>Mucoromycota</taxon>
        <taxon>Mucoromycotina</taxon>
        <taxon>Umbelopsidomycetes</taxon>
        <taxon>Umbelopsidales</taxon>
        <taxon>Umbelopsidaceae</taxon>
        <taxon>Umbelopsis</taxon>
    </lineage>
</organism>
<dbReference type="Pfam" id="PF13907">
    <property type="entry name" value="CHD1-like_C"/>
    <property type="match status" value="1"/>
</dbReference>
<dbReference type="Pfam" id="PF00176">
    <property type="entry name" value="SNF2-rel_dom"/>
    <property type="match status" value="1"/>
</dbReference>
<feature type="compositionally biased region" description="Low complexity" evidence="13">
    <location>
        <begin position="1464"/>
        <end position="1473"/>
    </location>
</feature>
<evidence type="ECO:0000256" key="12">
    <source>
        <dbReference type="ARBA" id="ARBA00023242"/>
    </source>
</evidence>
<feature type="domain" description="Chromo" evidence="14">
    <location>
        <begin position="349"/>
        <end position="416"/>
    </location>
</feature>
<dbReference type="PROSITE" id="PS51194">
    <property type="entry name" value="HELICASE_CTER"/>
    <property type="match status" value="1"/>
</dbReference>
<dbReference type="InterPro" id="IPR000953">
    <property type="entry name" value="Chromo/chromo_shadow_dom"/>
</dbReference>
<feature type="domain" description="Helicase ATP-binding" evidence="15">
    <location>
        <begin position="454"/>
        <end position="625"/>
    </location>
</feature>